<evidence type="ECO:0000313" key="2">
    <source>
        <dbReference type="Proteomes" id="UP000321272"/>
    </source>
</evidence>
<dbReference type="Pfam" id="PF20090">
    <property type="entry name" value="DUF6482"/>
    <property type="match status" value="1"/>
</dbReference>
<dbReference type="EMBL" id="CP042382">
    <property type="protein sequence ID" value="QEA39616.1"/>
    <property type="molecule type" value="Genomic_DNA"/>
</dbReference>
<protein>
    <submittedName>
        <fullName evidence="1">Uncharacterized protein</fullName>
    </submittedName>
</protein>
<accession>A0A5B8SSF5</accession>
<dbReference type="KEGG" id="paur:FGL86_11385"/>
<sequence length="113" mass="12983">MSPISPPLPERVTLEDLPRWNDENLIVEVNSLDMGYYIVRLHHRGRLGRLVKDNGETRLFTGTQWISRALLPLGITKGVLTWADVYDEMVGLPTTRTRTPDLEHGTRITFQTR</sequence>
<keyword evidence="2" id="KW-1185">Reference proteome</keyword>
<evidence type="ECO:0000313" key="1">
    <source>
        <dbReference type="EMBL" id="QEA39616.1"/>
    </source>
</evidence>
<organism evidence="1 2">
    <name type="scientific">Pistricoccus aurantiacus</name>
    <dbReference type="NCBI Taxonomy" id="1883414"/>
    <lineage>
        <taxon>Bacteria</taxon>
        <taxon>Pseudomonadati</taxon>
        <taxon>Pseudomonadota</taxon>
        <taxon>Gammaproteobacteria</taxon>
        <taxon>Oceanospirillales</taxon>
        <taxon>Halomonadaceae</taxon>
        <taxon>Pistricoccus</taxon>
    </lineage>
</organism>
<reference evidence="1 2" key="1">
    <citation type="submission" date="2019-06" db="EMBL/GenBank/DDBJ databases">
        <title>Genome analyses of bacteria isolated from kimchi.</title>
        <authorList>
            <person name="Lee S."/>
            <person name="Ahn S."/>
            <person name="Roh S."/>
        </authorList>
    </citation>
    <scope>NUCLEOTIDE SEQUENCE [LARGE SCALE GENOMIC DNA]</scope>
    <source>
        <strain evidence="1 2">CBA4606</strain>
    </source>
</reference>
<dbReference type="InterPro" id="IPR045508">
    <property type="entry name" value="DUF6482"/>
</dbReference>
<dbReference type="RefSeq" id="WP_147184665.1">
    <property type="nucleotide sequence ID" value="NZ_CP042382.1"/>
</dbReference>
<dbReference type="Proteomes" id="UP000321272">
    <property type="component" value="Chromosome"/>
</dbReference>
<dbReference type="OrthoDB" id="6164372at2"/>
<dbReference type="AlphaFoldDB" id="A0A5B8SSF5"/>
<gene>
    <name evidence="1" type="ORF">FGL86_11385</name>
</gene>
<name>A0A5B8SSF5_9GAMM</name>
<proteinExistence type="predicted"/>